<proteinExistence type="predicted"/>
<evidence type="ECO:0000313" key="3">
    <source>
        <dbReference type="Proteomes" id="UP000886595"/>
    </source>
</evidence>
<dbReference type="AlphaFoldDB" id="A0A8X7TWA3"/>
<evidence type="ECO:0000313" key="2">
    <source>
        <dbReference type="EMBL" id="KAG2254391.1"/>
    </source>
</evidence>
<dbReference type="Proteomes" id="UP000886595">
    <property type="component" value="Unassembled WGS sequence"/>
</dbReference>
<reference evidence="2 3" key="1">
    <citation type="submission" date="2020-02" db="EMBL/GenBank/DDBJ databases">
        <authorList>
            <person name="Ma Q."/>
            <person name="Huang Y."/>
            <person name="Song X."/>
            <person name="Pei D."/>
        </authorList>
    </citation>
    <scope>NUCLEOTIDE SEQUENCE [LARGE SCALE GENOMIC DNA]</scope>
    <source>
        <strain evidence="2">Sxm20200214</strain>
        <tissue evidence="2">Leaf</tissue>
    </source>
</reference>
<dbReference type="PANTHER" id="PTHR34792:SF4">
    <property type="entry name" value="(RAPE) HYPOTHETICAL PROTEIN"/>
    <property type="match status" value="1"/>
</dbReference>
<protein>
    <submittedName>
        <fullName evidence="2">Uncharacterized protein</fullName>
    </submittedName>
</protein>
<evidence type="ECO:0000256" key="1">
    <source>
        <dbReference type="SAM" id="MobiDB-lite"/>
    </source>
</evidence>
<dbReference type="OrthoDB" id="778649at2759"/>
<feature type="region of interest" description="Disordered" evidence="1">
    <location>
        <begin position="296"/>
        <end position="325"/>
    </location>
</feature>
<gene>
    <name evidence="2" type="ORF">Bca52824_084527</name>
</gene>
<organism evidence="2 3">
    <name type="scientific">Brassica carinata</name>
    <name type="common">Ethiopian mustard</name>
    <name type="synonym">Abyssinian cabbage</name>
    <dbReference type="NCBI Taxonomy" id="52824"/>
    <lineage>
        <taxon>Eukaryota</taxon>
        <taxon>Viridiplantae</taxon>
        <taxon>Streptophyta</taxon>
        <taxon>Embryophyta</taxon>
        <taxon>Tracheophyta</taxon>
        <taxon>Spermatophyta</taxon>
        <taxon>Magnoliopsida</taxon>
        <taxon>eudicotyledons</taxon>
        <taxon>Gunneridae</taxon>
        <taxon>Pentapetalae</taxon>
        <taxon>rosids</taxon>
        <taxon>malvids</taxon>
        <taxon>Brassicales</taxon>
        <taxon>Brassicaceae</taxon>
        <taxon>Brassiceae</taxon>
        <taxon>Brassica</taxon>
    </lineage>
</organism>
<dbReference type="PANTHER" id="PTHR34792">
    <property type="entry name" value="OS02G0121500 PROTEIN"/>
    <property type="match status" value="1"/>
</dbReference>
<feature type="compositionally biased region" description="Basic and acidic residues" evidence="1">
    <location>
        <begin position="303"/>
        <end position="316"/>
    </location>
</feature>
<keyword evidence="3" id="KW-1185">Reference proteome</keyword>
<comment type="caution">
    <text evidence="2">The sequence shown here is derived from an EMBL/GenBank/DDBJ whole genome shotgun (WGS) entry which is preliminary data.</text>
</comment>
<sequence length="325" mass="36933">MEMSRRDVRRGGVTNRFSNKLSRKLKKGMLKKLGLADVDDNMNHEKKEMMISNEFPASGLENNVFKKKKKSRLPKNVTHGVDHHASVPRKLRSAMKKRNVESVSASKKLNRSRTGIESFNIDLVKKENQDAKAAESISKDEKEVAETLYGLADMFTDTNSIDKNTCDPLLSDGKETSKVDSTLVVETECTTRAESLEPTTSFLSSSKPKQIDEEPLQQHHNQCSLTGLKQSSSVNEPVSTKPTLLNLLSSTKLPHWSFHFFIPGEPWEGKRWSDGESLLMVRRKLGFFPSRWRRRRRHPCGGRAKESSRPEPECRTRNRTGRGPR</sequence>
<dbReference type="EMBL" id="JAAMPC010000016">
    <property type="protein sequence ID" value="KAG2254391.1"/>
    <property type="molecule type" value="Genomic_DNA"/>
</dbReference>
<accession>A0A8X7TWA3</accession>
<name>A0A8X7TWA3_BRACI</name>
<dbReference type="InterPro" id="IPR040305">
    <property type="entry name" value="At1g75730-like"/>
</dbReference>